<name>A0A6D0XNH4_ECOLX</name>
<organism evidence="1">
    <name type="scientific">Escherichia coli</name>
    <dbReference type="NCBI Taxonomy" id="562"/>
    <lineage>
        <taxon>Bacteria</taxon>
        <taxon>Pseudomonadati</taxon>
        <taxon>Pseudomonadota</taxon>
        <taxon>Gammaproteobacteria</taxon>
        <taxon>Enterobacterales</taxon>
        <taxon>Enterobacteriaceae</taxon>
        <taxon>Escherichia</taxon>
    </lineage>
</organism>
<evidence type="ECO:0000313" key="1">
    <source>
        <dbReference type="EMBL" id="NDL80802.1"/>
    </source>
</evidence>
<feature type="non-terminal residue" evidence="1">
    <location>
        <position position="27"/>
    </location>
</feature>
<comment type="caution">
    <text evidence="1">The sequence shown here is derived from an EMBL/GenBank/DDBJ whole genome shotgun (WGS) entry which is preliminary data.</text>
</comment>
<sequence length="27" mass="3116">MNRTDELRTARIESLVTPAELALRYPV</sequence>
<dbReference type="RefSeq" id="WP_250845038.1">
    <property type="nucleotide sequence ID" value="NZ_JAAECA010000120.1"/>
</dbReference>
<protein>
    <submittedName>
        <fullName evidence="1">Phospho-2-dehydro-3-deoxyheptonate aldolase</fullName>
    </submittedName>
</protein>
<dbReference type="AlphaFoldDB" id="A0A6D0XNH4"/>
<proteinExistence type="predicted"/>
<dbReference type="EMBL" id="JAAECA010000120">
    <property type="protein sequence ID" value="NDL80802.1"/>
    <property type="molecule type" value="Genomic_DNA"/>
</dbReference>
<reference evidence="1" key="1">
    <citation type="submission" date="2020-01" db="EMBL/GenBank/DDBJ databases">
        <title>Draft Genome Sequences of Shiga Toxin-Producing Escherichia coli from Food and Clinical samples.</title>
        <authorList>
            <person name="Alotaibi K."/>
            <person name="Han J."/>
            <person name="Kim M."/>
            <person name="Khan A."/>
        </authorList>
    </citation>
    <scope>NUCLEOTIDE SEQUENCE</scope>
    <source>
        <strain evidence="1">EC872416</strain>
    </source>
</reference>
<gene>
    <name evidence="1" type="ORF">GXK51_19320</name>
</gene>
<accession>A0A6D0XNH4</accession>